<gene>
    <name evidence="1" type="ORF">CVIRNUC_011218</name>
</gene>
<evidence type="ECO:0000313" key="1">
    <source>
        <dbReference type="EMBL" id="CAK0787996.1"/>
    </source>
</evidence>
<dbReference type="Proteomes" id="UP001314263">
    <property type="component" value="Unassembled WGS sequence"/>
</dbReference>
<comment type="caution">
    <text evidence="1">The sequence shown here is derived from an EMBL/GenBank/DDBJ whole genome shotgun (WGS) entry which is preliminary data.</text>
</comment>
<dbReference type="AlphaFoldDB" id="A0AAV1IKX9"/>
<sequence length="299" mass="31702">MVLIISQELFNEMTLDPFSRPCYMPNMTDGQPQEIPEHYVPSAYREWDVQLYDWQTQCSSQALPDEGLRLSLKRLMPTVGCEADAVAFTEEAQQGLQPSGHLPITAGGSYVLAPAHAAADSKSLRVEMCMAKPSTGPLAPRLRTRVVCNLRRGAQDAAAWALDSIEVHNEKWVSPYNGGAELAGCGGGEAAFAKKPAVELAGVQEACSTGSTASAQLHLERVGGNGTLQPAAAAAAGPRLEEMLVDAVRLPSGVAAKVAGQNTSIQVVAALISDDRQNGLLGTMCIEIDVDGLQDVVIY</sequence>
<organism evidence="1 2">
    <name type="scientific">Coccomyxa viridis</name>
    <dbReference type="NCBI Taxonomy" id="1274662"/>
    <lineage>
        <taxon>Eukaryota</taxon>
        <taxon>Viridiplantae</taxon>
        <taxon>Chlorophyta</taxon>
        <taxon>core chlorophytes</taxon>
        <taxon>Trebouxiophyceae</taxon>
        <taxon>Trebouxiophyceae incertae sedis</taxon>
        <taxon>Coccomyxaceae</taxon>
        <taxon>Coccomyxa</taxon>
    </lineage>
</organism>
<reference evidence="1 2" key="1">
    <citation type="submission" date="2023-10" db="EMBL/GenBank/DDBJ databases">
        <authorList>
            <person name="Maclean D."/>
            <person name="Macfadyen A."/>
        </authorList>
    </citation>
    <scope>NUCLEOTIDE SEQUENCE [LARGE SCALE GENOMIC DNA]</scope>
</reference>
<name>A0AAV1IKX9_9CHLO</name>
<dbReference type="EMBL" id="CAUYUE010000018">
    <property type="protein sequence ID" value="CAK0787996.1"/>
    <property type="molecule type" value="Genomic_DNA"/>
</dbReference>
<accession>A0AAV1IKX9</accession>
<keyword evidence="2" id="KW-1185">Reference proteome</keyword>
<evidence type="ECO:0000313" key="2">
    <source>
        <dbReference type="Proteomes" id="UP001314263"/>
    </source>
</evidence>
<proteinExistence type="predicted"/>
<protein>
    <submittedName>
        <fullName evidence="1">Uncharacterized protein</fullName>
    </submittedName>
</protein>